<reference evidence="3" key="1">
    <citation type="journal article" date="2020" name="mSystems">
        <title>Genome- and Community-Level Interaction Insights into Carbon Utilization and Element Cycling Functions of Hydrothermarchaeota in Hydrothermal Sediment.</title>
        <authorList>
            <person name="Zhou Z."/>
            <person name="Liu Y."/>
            <person name="Xu W."/>
            <person name="Pan J."/>
            <person name="Luo Z.H."/>
            <person name="Li M."/>
        </authorList>
    </citation>
    <scope>NUCLEOTIDE SEQUENCE [LARGE SCALE GENOMIC DNA]</scope>
    <source>
        <strain evidence="3">SpSt-349</strain>
    </source>
</reference>
<organism evidence="3">
    <name type="scientific">Geobacter metallireducens</name>
    <dbReference type="NCBI Taxonomy" id="28232"/>
    <lineage>
        <taxon>Bacteria</taxon>
        <taxon>Pseudomonadati</taxon>
        <taxon>Thermodesulfobacteriota</taxon>
        <taxon>Desulfuromonadia</taxon>
        <taxon>Geobacterales</taxon>
        <taxon>Geobacteraceae</taxon>
        <taxon>Geobacter</taxon>
    </lineage>
</organism>
<dbReference type="GO" id="GO:0005886">
    <property type="term" value="C:plasma membrane"/>
    <property type="evidence" value="ECO:0007669"/>
    <property type="project" value="TreeGrafter"/>
</dbReference>
<name>A0A831UAE7_GEOME</name>
<dbReference type="InterPro" id="IPR012338">
    <property type="entry name" value="Beta-lactam/transpept-like"/>
</dbReference>
<feature type="compositionally biased region" description="Basic residues" evidence="1">
    <location>
        <begin position="7"/>
        <end position="16"/>
    </location>
</feature>
<proteinExistence type="predicted"/>
<dbReference type="GO" id="GO:0008658">
    <property type="term" value="F:penicillin binding"/>
    <property type="evidence" value="ECO:0007669"/>
    <property type="project" value="InterPro"/>
</dbReference>
<feature type="compositionally biased region" description="Basic and acidic residues" evidence="1">
    <location>
        <begin position="23"/>
        <end position="34"/>
    </location>
</feature>
<dbReference type="AlphaFoldDB" id="A0A831UAE7"/>
<dbReference type="PANTHER" id="PTHR30627">
    <property type="entry name" value="PEPTIDOGLYCAN D,D-TRANSPEPTIDASE"/>
    <property type="match status" value="1"/>
</dbReference>
<gene>
    <name evidence="3" type="ORF">ENQ87_00180</name>
</gene>
<protein>
    <submittedName>
        <fullName evidence="3">Penicillin-binding protein</fullName>
    </submittedName>
</protein>
<feature type="region of interest" description="Disordered" evidence="1">
    <location>
        <begin position="1"/>
        <end position="36"/>
    </location>
</feature>
<sequence length="458" mass="49681">MQDFKHLTSKGRRRKEPLRNSFKRPESAHPEESKPRKRHLRILLPALAALIAAYPVFSPVFSGKTAVSSDHEESSPAAKLPRDLDIFSSFRLGAGLFPSARLEGDRLTAPIPEGGTVVFAVDTVVQERVKQVMAQFDVPYGVFVAIEPKTGRVLAMVSHSSASPGWEERAFYGVYPMASLFKIITATAALEQGKVTPDTVIPYNGGNYSESARYWSTLPRRGAQEMDITTAMGKSVNPVFGRVASDIAGREAVLRCAERYGFNHYLLPGTPVQPSKAEHPLTDNDLRLMGAGLGREVKISPVHAAVMMAAIANGGTMLAPSLVDEIRNADGKVTYVHQPRTIRSIAAPEVAAQLTQMLSTTVTSGTSRRAFHDSHGRPKIANVNIAAKTGSINGTDPEGHYSWFAAYAPAENPRIALAALVINQDKWKIKASYLGEQALEAFFLRGPGTGDQEPGSRH</sequence>
<evidence type="ECO:0000313" key="3">
    <source>
        <dbReference type="EMBL" id="HEN40785.1"/>
    </source>
</evidence>
<dbReference type="PANTHER" id="PTHR30627:SF2">
    <property type="entry name" value="PEPTIDOGLYCAN D,D-TRANSPEPTIDASE MRDA"/>
    <property type="match status" value="1"/>
</dbReference>
<dbReference type="Pfam" id="PF00905">
    <property type="entry name" value="Transpeptidase"/>
    <property type="match status" value="1"/>
</dbReference>
<dbReference type="SUPFAM" id="SSF56601">
    <property type="entry name" value="beta-lactamase/transpeptidase-like"/>
    <property type="match status" value="1"/>
</dbReference>
<evidence type="ECO:0000259" key="2">
    <source>
        <dbReference type="Pfam" id="PF00905"/>
    </source>
</evidence>
<dbReference type="EMBL" id="DSOV01000001">
    <property type="protein sequence ID" value="HEN40785.1"/>
    <property type="molecule type" value="Genomic_DNA"/>
</dbReference>
<dbReference type="Gene3D" id="3.40.710.10">
    <property type="entry name" value="DD-peptidase/beta-lactamase superfamily"/>
    <property type="match status" value="1"/>
</dbReference>
<accession>A0A831UAE7</accession>
<evidence type="ECO:0000256" key="1">
    <source>
        <dbReference type="SAM" id="MobiDB-lite"/>
    </source>
</evidence>
<comment type="caution">
    <text evidence="3">The sequence shown here is derived from an EMBL/GenBank/DDBJ whole genome shotgun (WGS) entry which is preliminary data.</text>
</comment>
<dbReference type="InterPro" id="IPR001460">
    <property type="entry name" value="PCN-bd_Tpept"/>
</dbReference>
<dbReference type="GO" id="GO:0071972">
    <property type="term" value="F:peptidoglycan L,D-transpeptidase activity"/>
    <property type="evidence" value="ECO:0007669"/>
    <property type="project" value="TreeGrafter"/>
</dbReference>
<dbReference type="InterPro" id="IPR050515">
    <property type="entry name" value="Beta-lactam/transpept"/>
</dbReference>
<feature type="domain" description="Penicillin-binding protein transpeptidase" evidence="2">
    <location>
        <begin position="141"/>
        <end position="428"/>
    </location>
</feature>
<dbReference type="GO" id="GO:0071555">
    <property type="term" value="P:cell wall organization"/>
    <property type="evidence" value="ECO:0007669"/>
    <property type="project" value="TreeGrafter"/>
</dbReference>